<proteinExistence type="predicted"/>
<organism evidence="1 2">
    <name type="scientific">Streptomyces typhae</name>
    <dbReference type="NCBI Taxonomy" id="2681492"/>
    <lineage>
        <taxon>Bacteria</taxon>
        <taxon>Bacillati</taxon>
        <taxon>Actinomycetota</taxon>
        <taxon>Actinomycetes</taxon>
        <taxon>Kitasatosporales</taxon>
        <taxon>Streptomycetaceae</taxon>
        <taxon>Streptomyces</taxon>
    </lineage>
</organism>
<dbReference type="AlphaFoldDB" id="A0A6L6X2F2"/>
<dbReference type="PROSITE" id="PS51257">
    <property type="entry name" value="PROKAR_LIPOPROTEIN"/>
    <property type="match status" value="1"/>
</dbReference>
<dbReference type="Proteomes" id="UP000483802">
    <property type="component" value="Unassembled WGS sequence"/>
</dbReference>
<dbReference type="RefSeq" id="WP_157167449.1">
    <property type="nucleotide sequence ID" value="NZ_WPNZ01000014.1"/>
</dbReference>
<sequence length="139" mass="14569">MNTRLVTAAADVIHAAQTAGTQTATGLACALDAAQLLQSPCPAALPAPVGEGREPFYAMVDALGPDVTAALDQRLDTFRALVLAEAQAEVVAWLRQKAREIRGLGGTERSDQADVVEALASTVQRGAVRIFVTGKDRRS</sequence>
<keyword evidence="2" id="KW-1185">Reference proteome</keyword>
<comment type="caution">
    <text evidence="1">The sequence shown here is derived from an EMBL/GenBank/DDBJ whole genome shotgun (WGS) entry which is preliminary data.</text>
</comment>
<gene>
    <name evidence="1" type="ORF">GPA10_24845</name>
</gene>
<accession>A0A6L6X2F2</accession>
<protein>
    <submittedName>
        <fullName evidence="1">Uncharacterized protein</fullName>
    </submittedName>
</protein>
<evidence type="ECO:0000313" key="2">
    <source>
        <dbReference type="Proteomes" id="UP000483802"/>
    </source>
</evidence>
<name>A0A6L6X2F2_9ACTN</name>
<dbReference type="EMBL" id="WPNZ01000014">
    <property type="protein sequence ID" value="MVO87896.1"/>
    <property type="molecule type" value="Genomic_DNA"/>
</dbReference>
<reference evidence="1 2" key="1">
    <citation type="submission" date="2019-11" db="EMBL/GenBank/DDBJ databases">
        <title>Streptomyces typhae sp. nov., a novel endophytic actinomycete isolated from the root of cattail pollen (Typha angustifolia L.).</title>
        <authorList>
            <person name="Peng C."/>
        </authorList>
    </citation>
    <scope>NUCLEOTIDE SEQUENCE [LARGE SCALE GENOMIC DNA]</scope>
    <source>
        <strain evidence="2">p1417</strain>
    </source>
</reference>
<evidence type="ECO:0000313" key="1">
    <source>
        <dbReference type="EMBL" id="MVO87896.1"/>
    </source>
</evidence>